<protein>
    <recommendedName>
        <fullName evidence="4">Glycine zipper family protein</fullName>
    </recommendedName>
</protein>
<name>A0A4S1CGG7_9BACT</name>
<reference evidence="2 3" key="1">
    <citation type="submission" date="2019-04" db="EMBL/GenBank/DDBJ databases">
        <title>Geobacter oryzae sp. nov., ferric-reducing bacteria isolated from paddy soil.</title>
        <authorList>
            <person name="Xu Z."/>
            <person name="Masuda Y."/>
            <person name="Itoh H."/>
            <person name="Senoo K."/>
        </authorList>
    </citation>
    <scope>NUCLEOTIDE SEQUENCE [LARGE SCALE GENOMIC DNA]</scope>
    <source>
        <strain evidence="2 3">Red111</strain>
    </source>
</reference>
<evidence type="ECO:0000313" key="2">
    <source>
        <dbReference type="EMBL" id="TGU72180.1"/>
    </source>
</evidence>
<accession>A0A4S1CGG7</accession>
<comment type="caution">
    <text evidence="2">The sequence shown here is derived from an EMBL/GenBank/DDBJ whole genome shotgun (WGS) entry which is preliminary data.</text>
</comment>
<evidence type="ECO:0000256" key="1">
    <source>
        <dbReference type="SAM" id="SignalP"/>
    </source>
</evidence>
<dbReference type="EMBL" id="SRSC01000002">
    <property type="protein sequence ID" value="TGU72180.1"/>
    <property type="molecule type" value="Genomic_DNA"/>
</dbReference>
<proteinExistence type="predicted"/>
<evidence type="ECO:0008006" key="4">
    <source>
        <dbReference type="Google" id="ProtNLM"/>
    </source>
</evidence>
<feature type="signal peptide" evidence="1">
    <location>
        <begin position="1"/>
        <end position="23"/>
    </location>
</feature>
<evidence type="ECO:0000313" key="3">
    <source>
        <dbReference type="Proteomes" id="UP000306416"/>
    </source>
</evidence>
<organism evidence="2 3">
    <name type="scientific">Geomonas terrae</name>
    <dbReference type="NCBI Taxonomy" id="2562681"/>
    <lineage>
        <taxon>Bacteria</taxon>
        <taxon>Pseudomonadati</taxon>
        <taxon>Thermodesulfobacteriota</taxon>
        <taxon>Desulfuromonadia</taxon>
        <taxon>Geobacterales</taxon>
        <taxon>Geobacteraceae</taxon>
        <taxon>Geomonas</taxon>
    </lineage>
</organism>
<keyword evidence="3" id="KW-1185">Reference proteome</keyword>
<sequence>MKSLKRLVVLVFALVFLATPCLAEDNAMKTVFEDALYGGLAGSLVGAALMAFTKKPADHIQNIGIGAGVGVLVGASYGAFAATKSLAEYENGKVKFSMPTIIPEFREGNGRQTNLCAMAELLRGKF</sequence>
<gene>
    <name evidence="2" type="ORF">E4633_07650</name>
</gene>
<dbReference type="RefSeq" id="WP_135869669.1">
    <property type="nucleotide sequence ID" value="NZ_SRSC01000002.1"/>
</dbReference>
<feature type="chain" id="PRO_5020746101" description="Glycine zipper family protein" evidence="1">
    <location>
        <begin position="24"/>
        <end position="126"/>
    </location>
</feature>
<keyword evidence="1" id="KW-0732">Signal</keyword>
<dbReference type="AlphaFoldDB" id="A0A4S1CGG7"/>
<dbReference type="Proteomes" id="UP000306416">
    <property type="component" value="Unassembled WGS sequence"/>
</dbReference>